<dbReference type="AlphaFoldDB" id="K9WWN6"/>
<dbReference type="HOGENOM" id="CLU_1515465_0_0_3"/>
<dbReference type="STRING" id="56107.Cylst_2589"/>
<evidence type="ECO:0000313" key="4">
    <source>
        <dbReference type="Proteomes" id="UP000010475"/>
    </source>
</evidence>
<name>K9WWN6_9NOST</name>
<dbReference type="EMBL" id="CP003642">
    <property type="protein sequence ID" value="AFZ24795.1"/>
    <property type="molecule type" value="Genomic_DNA"/>
</dbReference>
<accession>K9WWN6</accession>
<keyword evidence="2" id="KW-0472">Membrane</keyword>
<feature type="transmembrane region" description="Helical" evidence="2">
    <location>
        <begin position="21"/>
        <end position="41"/>
    </location>
</feature>
<sequence>MMNMFDRFKLYQTKAFERKADMIWTLILSGFLINIVGILAMPQTAQAHRTPLSTDELEESACCIVVGKVKSLSSREVKVQLGSEHQFTAIVEVKSVKRWIPESGSKRPDGSFAPPSDAPKPGKNIEVKYRRRGGATGVTSQDSNLPLDAQVRLFLTTYPDGHLHLLEPNGWEAISSD</sequence>
<evidence type="ECO:0000313" key="3">
    <source>
        <dbReference type="EMBL" id="AFZ24795.1"/>
    </source>
</evidence>
<feature type="region of interest" description="Disordered" evidence="1">
    <location>
        <begin position="102"/>
        <end position="124"/>
    </location>
</feature>
<protein>
    <submittedName>
        <fullName evidence="3">Uncharacterized protein</fullName>
    </submittedName>
</protein>
<reference evidence="3 4" key="1">
    <citation type="submission" date="2012-06" db="EMBL/GenBank/DDBJ databases">
        <title>Finished chromosome of genome of Cylindrospermum stagnale PCC 7417.</title>
        <authorList>
            <consortium name="US DOE Joint Genome Institute"/>
            <person name="Gugger M."/>
            <person name="Coursin T."/>
            <person name="Rippka R."/>
            <person name="Tandeau De Marsac N."/>
            <person name="Huntemann M."/>
            <person name="Wei C.-L."/>
            <person name="Han J."/>
            <person name="Detter J.C."/>
            <person name="Han C."/>
            <person name="Tapia R."/>
            <person name="Chen A."/>
            <person name="Kyrpides N."/>
            <person name="Mavromatis K."/>
            <person name="Markowitz V."/>
            <person name="Szeto E."/>
            <person name="Ivanova N."/>
            <person name="Pagani I."/>
            <person name="Pati A."/>
            <person name="Goodwin L."/>
            <person name="Nordberg H.P."/>
            <person name="Cantor M.N."/>
            <person name="Hua S.X."/>
            <person name="Woyke T."/>
            <person name="Kerfeld C.A."/>
        </authorList>
    </citation>
    <scope>NUCLEOTIDE SEQUENCE [LARGE SCALE GENOMIC DNA]</scope>
    <source>
        <strain evidence="3 4">PCC 7417</strain>
    </source>
</reference>
<organism evidence="3 4">
    <name type="scientific">Cylindrospermum stagnale PCC 7417</name>
    <dbReference type="NCBI Taxonomy" id="56107"/>
    <lineage>
        <taxon>Bacteria</taxon>
        <taxon>Bacillati</taxon>
        <taxon>Cyanobacteriota</taxon>
        <taxon>Cyanophyceae</taxon>
        <taxon>Nostocales</taxon>
        <taxon>Nostocaceae</taxon>
        <taxon>Cylindrospermum</taxon>
    </lineage>
</organism>
<keyword evidence="2" id="KW-1133">Transmembrane helix</keyword>
<gene>
    <name evidence="3" type="ORF">Cylst_2589</name>
</gene>
<dbReference type="Proteomes" id="UP000010475">
    <property type="component" value="Chromosome"/>
</dbReference>
<keyword evidence="2" id="KW-0812">Transmembrane</keyword>
<proteinExistence type="predicted"/>
<keyword evidence="4" id="KW-1185">Reference proteome</keyword>
<evidence type="ECO:0000256" key="1">
    <source>
        <dbReference type="SAM" id="MobiDB-lite"/>
    </source>
</evidence>
<dbReference type="KEGG" id="csg:Cylst_2589"/>
<evidence type="ECO:0000256" key="2">
    <source>
        <dbReference type="SAM" id="Phobius"/>
    </source>
</evidence>